<sequence>MQSFRDGSAPVFRACASAMQRPTLTNVRIRSTRDANQIFYAVARNLLPMTVRRLDAEERRAISSGNVYVWEERGASSEATGLGIERWTDGMRWSPSRVRDEFLFYHQKELDPEEAADLPPTRWARIVRPKTTGSEGASPDSSPEKIPSQRSTNDPERLIKQTYSVLVTLPEDRNRGIQRKWHLTAYFTQATVDQLSTVDEMLPRPHAPVPEGWFRSARAGKSRRDTGQRQQPRQVYGDSCAAGPSNPSPTSYQGSSIPQRQHYPLPTPHSQYTGYPPRLQEAESRMDVDPESGLGSVPRFPPVTSYSVTPPVVATAPSAQPYPIPQRGRAPDIVYAPRDAETRVYNYEQERPTPPRSSIILPNTYDPSPSTPITSPPPYPQSHTYRPQYPPREGYYHDYRDARAHREGPRSPSYSHPYSHPYAHAYPSHLSRMNGDMVSSRPTSLYYQPAQPLPSPIEVLVPPSASTSLRSRPIYRTEDGDTCREHEYERENRNHLGLVGVDSVPDRDVDLDREIQRESNVGKARAPSSPSPRVRRTSLLAPTPTAPALVHVLAPRSGSPLSATPVSAESASKPILSGPGVAGSSMATHVRTQTESTDDSSANASPSPAHFRIEEERQRSLVPLDSLENAISPRRDPTDDALLRKLRFVPIRSWSGPLQHPAPSSSASSSSSDVAIVRVSKAEQ</sequence>
<accession>A0A286ULC0</accession>
<evidence type="ECO:0000313" key="2">
    <source>
        <dbReference type="EMBL" id="PAV20401.1"/>
    </source>
</evidence>
<evidence type="ECO:0000256" key="1">
    <source>
        <dbReference type="SAM" id="MobiDB-lite"/>
    </source>
</evidence>
<feature type="compositionally biased region" description="Low complexity" evidence="1">
    <location>
        <begin position="661"/>
        <end position="672"/>
    </location>
</feature>
<dbReference type="OrthoDB" id="5572844at2759"/>
<comment type="caution">
    <text evidence="2">The sequence shown here is derived from an EMBL/GenBank/DDBJ whole genome shotgun (WGS) entry which is preliminary data.</text>
</comment>
<proteinExistence type="predicted"/>
<dbReference type="PANTHER" id="PTHR28027">
    <property type="entry name" value="TRANSCRIPTIONAL REGULATOR MIT1"/>
    <property type="match status" value="1"/>
</dbReference>
<dbReference type="AlphaFoldDB" id="A0A286ULC0"/>
<feature type="region of interest" description="Disordered" evidence="1">
    <location>
        <begin position="654"/>
        <end position="684"/>
    </location>
</feature>
<dbReference type="Pfam" id="PF09729">
    <property type="entry name" value="Gti1_Pac2"/>
    <property type="match status" value="1"/>
</dbReference>
<keyword evidence="3" id="KW-1185">Reference proteome</keyword>
<feature type="compositionally biased region" description="Polar residues" evidence="1">
    <location>
        <begin position="248"/>
        <end position="259"/>
    </location>
</feature>
<feature type="compositionally biased region" description="Polar residues" evidence="1">
    <location>
        <begin position="559"/>
        <end position="570"/>
    </location>
</feature>
<dbReference type="Proteomes" id="UP000217199">
    <property type="component" value="Unassembled WGS sequence"/>
</dbReference>
<dbReference type="EMBL" id="NBII01000003">
    <property type="protein sequence ID" value="PAV20401.1"/>
    <property type="molecule type" value="Genomic_DNA"/>
</dbReference>
<feature type="region of interest" description="Disordered" evidence="1">
    <location>
        <begin position="558"/>
        <end position="618"/>
    </location>
</feature>
<feature type="region of interest" description="Disordered" evidence="1">
    <location>
        <begin position="130"/>
        <end position="158"/>
    </location>
</feature>
<feature type="compositionally biased region" description="Low complexity" evidence="1">
    <location>
        <begin position="364"/>
        <end position="373"/>
    </location>
</feature>
<protein>
    <recommendedName>
        <fullName evidence="4">cAMP-independent regulatory protein pac2</fullName>
    </recommendedName>
</protein>
<feature type="compositionally biased region" description="Low complexity" evidence="1">
    <location>
        <begin position="599"/>
        <end position="609"/>
    </location>
</feature>
<gene>
    <name evidence="2" type="ORF">PNOK_0302800</name>
</gene>
<dbReference type="InParanoid" id="A0A286ULC0"/>
<feature type="region of interest" description="Disordered" evidence="1">
    <location>
        <begin position="345"/>
        <end position="395"/>
    </location>
</feature>
<reference evidence="2 3" key="1">
    <citation type="journal article" date="2017" name="Mol. Ecol.">
        <title>Comparative and population genomic landscape of Phellinus noxius: A hypervariable fungus causing root rot in trees.</title>
        <authorList>
            <person name="Chung C.L."/>
            <person name="Lee T.J."/>
            <person name="Akiba M."/>
            <person name="Lee H.H."/>
            <person name="Kuo T.H."/>
            <person name="Liu D."/>
            <person name="Ke H.M."/>
            <person name="Yokoi T."/>
            <person name="Roa M.B."/>
            <person name="Lu M.J."/>
            <person name="Chang Y.Y."/>
            <person name="Ann P.J."/>
            <person name="Tsai J.N."/>
            <person name="Chen C.Y."/>
            <person name="Tzean S.S."/>
            <person name="Ota Y."/>
            <person name="Hattori T."/>
            <person name="Sahashi N."/>
            <person name="Liou R.F."/>
            <person name="Kikuchi T."/>
            <person name="Tsai I.J."/>
        </authorList>
    </citation>
    <scope>NUCLEOTIDE SEQUENCE [LARGE SCALE GENOMIC DNA]</scope>
    <source>
        <strain evidence="2 3">FFPRI411160</strain>
    </source>
</reference>
<feature type="region of interest" description="Disordered" evidence="1">
    <location>
        <begin position="202"/>
        <end position="276"/>
    </location>
</feature>
<feature type="compositionally biased region" description="Polar residues" evidence="1">
    <location>
        <begin position="585"/>
        <end position="595"/>
    </location>
</feature>
<dbReference type="PANTHER" id="PTHR28027:SF2">
    <property type="entry name" value="TRANSCRIPTIONAL REGULATOR MIT1"/>
    <property type="match status" value="1"/>
</dbReference>
<evidence type="ECO:0008006" key="4">
    <source>
        <dbReference type="Google" id="ProtNLM"/>
    </source>
</evidence>
<dbReference type="InterPro" id="IPR018608">
    <property type="entry name" value="Gti1/Pac2"/>
</dbReference>
<dbReference type="GO" id="GO:0003677">
    <property type="term" value="F:DNA binding"/>
    <property type="evidence" value="ECO:0007669"/>
    <property type="project" value="TreeGrafter"/>
</dbReference>
<organism evidence="2 3">
    <name type="scientific">Pyrrhoderma noxium</name>
    <dbReference type="NCBI Taxonomy" id="2282107"/>
    <lineage>
        <taxon>Eukaryota</taxon>
        <taxon>Fungi</taxon>
        <taxon>Dikarya</taxon>
        <taxon>Basidiomycota</taxon>
        <taxon>Agaricomycotina</taxon>
        <taxon>Agaricomycetes</taxon>
        <taxon>Hymenochaetales</taxon>
        <taxon>Hymenochaetaceae</taxon>
        <taxon>Pyrrhoderma</taxon>
    </lineage>
</organism>
<evidence type="ECO:0000313" key="3">
    <source>
        <dbReference type="Proteomes" id="UP000217199"/>
    </source>
</evidence>
<feature type="region of interest" description="Disordered" evidence="1">
    <location>
        <begin position="515"/>
        <end position="537"/>
    </location>
</feature>
<name>A0A286ULC0_9AGAM</name>
<feature type="compositionally biased region" description="Polar residues" evidence="1">
    <location>
        <begin position="131"/>
        <end position="141"/>
    </location>
</feature>